<organism evidence="1">
    <name type="scientific">Manihot esculenta</name>
    <name type="common">Cassava</name>
    <name type="synonym">Jatropha manihot</name>
    <dbReference type="NCBI Taxonomy" id="3983"/>
    <lineage>
        <taxon>Eukaryota</taxon>
        <taxon>Viridiplantae</taxon>
        <taxon>Streptophyta</taxon>
        <taxon>Embryophyta</taxon>
        <taxon>Tracheophyta</taxon>
        <taxon>Spermatophyta</taxon>
        <taxon>Magnoliopsida</taxon>
        <taxon>eudicotyledons</taxon>
        <taxon>Gunneridae</taxon>
        <taxon>Pentapetalae</taxon>
        <taxon>rosids</taxon>
        <taxon>fabids</taxon>
        <taxon>Malpighiales</taxon>
        <taxon>Euphorbiaceae</taxon>
        <taxon>Crotonoideae</taxon>
        <taxon>Manihoteae</taxon>
        <taxon>Manihot</taxon>
    </lineage>
</organism>
<name>A0A2C9U679_MANES</name>
<proteinExistence type="predicted"/>
<accession>A0A2C9U679</accession>
<protein>
    <submittedName>
        <fullName evidence="1">Uncharacterized protein</fullName>
    </submittedName>
</protein>
<dbReference type="EMBL" id="CM004403">
    <property type="protein sequence ID" value="OAY24981.1"/>
    <property type="molecule type" value="Genomic_DNA"/>
</dbReference>
<sequence length="68" mass="7888">MQSSTLHQLLIKCISDKEGSLLCKVRRHYCTQEIVPCHITQLFASATCHRFSKSKKYSIRHLTLERIA</sequence>
<dbReference type="AlphaFoldDB" id="A0A2C9U679"/>
<gene>
    <name evidence="1" type="ORF">MANES_17G058700</name>
</gene>
<reference evidence="1" key="1">
    <citation type="submission" date="2016-02" db="EMBL/GenBank/DDBJ databases">
        <title>WGS assembly of Manihot esculenta.</title>
        <authorList>
            <person name="Bredeson J.V."/>
            <person name="Prochnik S.E."/>
            <person name="Lyons J.B."/>
            <person name="Schmutz J."/>
            <person name="Grimwood J."/>
            <person name="Vrebalov J."/>
            <person name="Bart R.S."/>
            <person name="Amuge T."/>
            <person name="Ferguson M.E."/>
            <person name="Green R."/>
            <person name="Putnam N."/>
            <person name="Stites J."/>
            <person name="Rounsley S."/>
            <person name="Rokhsar D.S."/>
        </authorList>
    </citation>
    <scope>NUCLEOTIDE SEQUENCE [LARGE SCALE GENOMIC DNA]</scope>
    <source>
        <tissue evidence="1">Leaf</tissue>
    </source>
</reference>
<evidence type="ECO:0000313" key="1">
    <source>
        <dbReference type="EMBL" id="OAY24981.1"/>
    </source>
</evidence>